<accession>A0ABT7HR26</accession>
<dbReference type="EMBL" id="JANURM010000010">
    <property type="protein sequence ID" value="MDL0089320.1"/>
    <property type="molecule type" value="Genomic_DNA"/>
</dbReference>
<proteinExistence type="predicted"/>
<organism evidence="1 2">
    <name type="scientific">Campylobacter gastrosuis</name>
    <dbReference type="NCBI Taxonomy" id="2974576"/>
    <lineage>
        <taxon>Bacteria</taxon>
        <taxon>Pseudomonadati</taxon>
        <taxon>Campylobacterota</taxon>
        <taxon>Epsilonproteobacteria</taxon>
        <taxon>Campylobacterales</taxon>
        <taxon>Campylobacteraceae</taxon>
        <taxon>Campylobacter</taxon>
    </lineage>
</organism>
<gene>
    <name evidence="1" type="ORF">NYG85_08080</name>
</gene>
<reference evidence="1" key="1">
    <citation type="submission" date="2022-08" db="EMBL/GenBank/DDBJ databases">
        <authorList>
            <person name="Wang H."/>
        </authorList>
    </citation>
    <scope>NUCLEOTIDE SEQUENCE</scope>
    <source>
        <strain evidence="1">PS10</strain>
    </source>
</reference>
<protein>
    <recommendedName>
        <fullName evidence="3">Lipoprotein</fullName>
    </recommendedName>
</protein>
<evidence type="ECO:0000313" key="1">
    <source>
        <dbReference type="EMBL" id="MDL0089320.1"/>
    </source>
</evidence>
<dbReference type="PROSITE" id="PS51257">
    <property type="entry name" value="PROKAR_LIPOPROTEIN"/>
    <property type="match status" value="1"/>
</dbReference>
<evidence type="ECO:0000313" key="2">
    <source>
        <dbReference type="Proteomes" id="UP001173801"/>
    </source>
</evidence>
<evidence type="ECO:0008006" key="3">
    <source>
        <dbReference type="Google" id="ProtNLM"/>
    </source>
</evidence>
<reference evidence="1" key="2">
    <citation type="journal article" date="2023" name="Microorganisms">
        <title>Isolation and Genomic Characteristics of Cat-Borne Campylobacter felis sp. nov. and Sheep-Borne Campylobacter ovis sp. nov.</title>
        <authorList>
            <person name="Wang H."/>
            <person name="Li Y."/>
            <person name="Gu Y."/>
            <person name="Zhou G."/>
            <person name="Chen X."/>
            <person name="Zhang X."/>
            <person name="Shao Z."/>
            <person name="Zhang J."/>
            <person name="Zhang M."/>
        </authorList>
    </citation>
    <scope>NUCLEOTIDE SEQUENCE</scope>
    <source>
        <strain evidence="1">PS10</strain>
    </source>
</reference>
<dbReference type="RefSeq" id="WP_284937979.1">
    <property type="nucleotide sequence ID" value="NZ_JANURM010000010.1"/>
</dbReference>
<keyword evidence="2" id="KW-1185">Reference proteome</keyword>
<sequence>MKKSNFIFAVGAVLAGCGDSNVDIVKNYTFAEAKMMTIGSAIDGFKDCKSVKWADESKDDLKVVTAVCDVKDEILKSEFDAQNAKYNEAVKRADDEKQKSIANALNTINRSCKALRNEAEFSLEEALNVANKFCKFDSKKSGFVKTQCDENGVKNELVNTYNAKDSGLYLNNCVFSFGILAEASQREPNVFWMGELPKQTGKRSYKFSFFVNTDKSVSLKEIIRTDDDKTQKLSKMFLAKVYKRD</sequence>
<dbReference type="Proteomes" id="UP001173801">
    <property type="component" value="Unassembled WGS sequence"/>
</dbReference>
<name>A0ABT7HR26_9BACT</name>
<comment type="caution">
    <text evidence="1">The sequence shown here is derived from an EMBL/GenBank/DDBJ whole genome shotgun (WGS) entry which is preliminary data.</text>
</comment>